<organism evidence="1 2">
    <name type="scientific">Caerostris extrusa</name>
    <name type="common">Bark spider</name>
    <name type="synonym">Caerostris bankana</name>
    <dbReference type="NCBI Taxonomy" id="172846"/>
    <lineage>
        <taxon>Eukaryota</taxon>
        <taxon>Metazoa</taxon>
        <taxon>Ecdysozoa</taxon>
        <taxon>Arthropoda</taxon>
        <taxon>Chelicerata</taxon>
        <taxon>Arachnida</taxon>
        <taxon>Araneae</taxon>
        <taxon>Araneomorphae</taxon>
        <taxon>Entelegynae</taxon>
        <taxon>Araneoidea</taxon>
        <taxon>Araneidae</taxon>
        <taxon>Caerostris</taxon>
    </lineage>
</organism>
<evidence type="ECO:0000313" key="1">
    <source>
        <dbReference type="EMBL" id="GIY58458.1"/>
    </source>
</evidence>
<name>A0AAV4UL07_CAEEX</name>
<dbReference type="AlphaFoldDB" id="A0AAV4UL07"/>
<reference evidence="1 2" key="1">
    <citation type="submission" date="2021-06" db="EMBL/GenBank/DDBJ databases">
        <title>Caerostris extrusa draft genome.</title>
        <authorList>
            <person name="Kono N."/>
            <person name="Arakawa K."/>
        </authorList>
    </citation>
    <scope>NUCLEOTIDE SEQUENCE [LARGE SCALE GENOMIC DNA]</scope>
</reference>
<evidence type="ECO:0000313" key="2">
    <source>
        <dbReference type="Proteomes" id="UP001054945"/>
    </source>
</evidence>
<sequence>MTDSSFHCFQHINYSLLLMSTRPPSPTPKTVSEGLGHWKLLKINERSGRTATAKCLSSPRQQLTHASLDERCSIRNIKRFHFSEFIELSNITPGRLFGALVTTCERSNEPF</sequence>
<comment type="caution">
    <text evidence="1">The sequence shown here is derived from an EMBL/GenBank/DDBJ whole genome shotgun (WGS) entry which is preliminary data.</text>
</comment>
<dbReference type="EMBL" id="BPLR01013062">
    <property type="protein sequence ID" value="GIY58458.1"/>
    <property type="molecule type" value="Genomic_DNA"/>
</dbReference>
<accession>A0AAV4UL07</accession>
<keyword evidence="2" id="KW-1185">Reference proteome</keyword>
<dbReference type="Proteomes" id="UP001054945">
    <property type="component" value="Unassembled WGS sequence"/>
</dbReference>
<gene>
    <name evidence="1" type="ORF">CEXT_96721</name>
</gene>
<protein>
    <submittedName>
        <fullName evidence="1">Uncharacterized protein</fullName>
    </submittedName>
</protein>
<proteinExistence type="predicted"/>